<dbReference type="EMBL" id="BKBO01000019">
    <property type="protein sequence ID" value="GEQ49519.1"/>
    <property type="molecule type" value="Genomic_DNA"/>
</dbReference>
<dbReference type="Proteomes" id="UP000886597">
    <property type="component" value="Unassembled WGS sequence"/>
</dbReference>
<evidence type="ECO:0000313" key="5">
    <source>
        <dbReference type="Proteomes" id="UP000886597"/>
    </source>
</evidence>
<dbReference type="SUPFAM" id="SSF53850">
    <property type="entry name" value="Periplasmic binding protein-like II"/>
    <property type="match status" value="1"/>
</dbReference>
<feature type="domain" description="ABC-type glycine betaine transport system substrate-binding" evidence="2">
    <location>
        <begin position="34"/>
        <end position="298"/>
    </location>
</feature>
<comment type="caution">
    <text evidence="4">The sequence shown here is derived from an EMBL/GenBank/DDBJ whole genome shotgun (WGS) entry which is preliminary data.</text>
</comment>
<dbReference type="EMBL" id="BKBQ01000018">
    <property type="protein sequence ID" value="GEQ54500.1"/>
    <property type="molecule type" value="Genomic_DNA"/>
</dbReference>
<proteinExistence type="predicted"/>
<feature type="signal peptide" evidence="1">
    <location>
        <begin position="1"/>
        <end position="21"/>
    </location>
</feature>
<organism evidence="4 5">
    <name type="scientific">Tetragenococcus koreensis</name>
    <dbReference type="NCBI Taxonomy" id="290335"/>
    <lineage>
        <taxon>Bacteria</taxon>
        <taxon>Bacillati</taxon>
        <taxon>Bacillota</taxon>
        <taxon>Bacilli</taxon>
        <taxon>Lactobacillales</taxon>
        <taxon>Enterococcaceae</taxon>
        <taxon>Tetragenococcus</taxon>
    </lineage>
</organism>
<dbReference type="GO" id="GO:0043190">
    <property type="term" value="C:ATP-binding cassette (ABC) transporter complex"/>
    <property type="evidence" value="ECO:0007669"/>
    <property type="project" value="InterPro"/>
</dbReference>
<keyword evidence="1" id="KW-0732">Signal</keyword>
<gene>
    <name evidence="4" type="primary">opuBC_3</name>
    <name evidence="3" type="ORF">TK11N_13710</name>
    <name evidence="4" type="ORF">TK2N_13440</name>
</gene>
<dbReference type="InterPro" id="IPR007210">
    <property type="entry name" value="ABC_Gly_betaine_transp_sub-bd"/>
</dbReference>
<dbReference type="Gene3D" id="3.40.190.120">
    <property type="entry name" value="Osmoprotection protein (prox), domain 2"/>
    <property type="match status" value="1"/>
</dbReference>
<dbReference type="RefSeq" id="WP_202583991.1">
    <property type="nucleotide sequence ID" value="NZ_BKBO01000019.1"/>
</dbReference>
<dbReference type="CDD" id="cd13608">
    <property type="entry name" value="PBP2_OpuCC_like"/>
    <property type="match status" value="1"/>
</dbReference>
<dbReference type="Pfam" id="PF04069">
    <property type="entry name" value="OpuAC"/>
    <property type="match status" value="1"/>
</dbReference>
<dbReference type="AlphaFoldDB" id="A0AAN4RL92"/>
<accession>A0AAN4RL92</accession>
<reference evidence="4" key="2">
    <citation type="journal article" date="2020" name="Int. Dairy J.">
        <title>Lactic acid bacterial diversity in Brie cheese focusing on salt concentration and pH of isolation medium and characterisation of halophilic and alkaliphilic lactic acid bacterial isolates.</title>
        <authorList>
            <person name="Unno R."/>
            <person name="Matsutani M."/>
            <person name="Suzuki T."/>
            <person name="Kodama K."/>
            <person name="Matsushita H."/>
            <person name="Yamasato K."/>
            <person name="Koizumi Y."/>
            <person name="Ishikawa M."/>
        </authorList>
    </citation>
    <scope>NUCLEOTIDE SEQUENCE</scope>
    <source>
        <strain evidence="4">7C1</strain>
        <strain evidence="3">8C4</strain>
    </source>
</reference>
<sequence>MKKGKSIFLLFCCFMFLTGCSLPGLPSNKDSEVISITGGVTTESQILASLASGMIEHYTDYQTSIINNLGTAQIDQQALLNGDADISTARYTGTDIITILQMDAIKDPEKAFDVSKKEVMARYNQYRFPSYGFDNTFVFLVRQDTAEEYNLEKVSDLEEISDQVTVGTDRPWITRAGDGYPGFIQEYGFEFDEMLPMQIGLVYDAVAAHRVDVVLGYSTDGRIASNNLVMLEDDQQFFPPYDATMVANQSFLEQYPETKDVLDKLVGTIDTETMQELNYESDNNLVEPSIVAEQFLTENNYLKDQ</sequence>
<dbReference type="Gene3D" id="3.40.190.10">
    <property type="entry name" value="Periplasmic binding protein-like II"/>
    <property type="match status" value="1"/>
</dbReference>
<dbReference type="PROSITE" id="PS51257">
    <property type="entry name" value="PROKAR_LIPOPROTEIN"/>
    <property type="match status" value="1"/>
</dbReference>
<dbReference type="GO" id="GO:0022857">
    <property type="term" value="F:transmembrane transporter activity"/>
    <property type="evidence" value="ECO:0007669"/>
    <property type="project" value="InterPro"/>
</dbReference>
<feature type="chain" id="PRO_5043284251" evidence="1">
    <location>
        <begin position="22"/>
        <end position="305"/>
    </location>
</feature>
<dbReference type="Proteomes" id="UP000886607">
    <property type="component" value="Unassembled WGS sequence"/>
</dbReference>
<evidence type="ECO:0000313" key="4">
    <source>
        <dbReference type="EMBL" id="GEQ54500.1"/>
    </source>
</evidence>
<reference evidence="4" key="1">
    <citation type="submission" date="2019-08" db="EMBL/GenBank/DDBJ databases">
        <authorList>
            <person name="Ishikawa M."/>
            <person name="Suzuki T."/>
            <person name="Matsutani M."/>
        </authorList>
    </citation>
    <scope>NUCLEOTIDE SEQUENCE</scope>
    <source>
        <strain evidence="4">7C1</strain>
        <strain evidence="3">8C4</strain>
    </source>
</reference>
<evidence type="ECO:0000259" key="2">
    <source>
        <dbReference type="Pfam" id="PF04069"/>
    </source>
</evidence>
<evidence type="ECO:0000256" key="1">
    <source>
        <dbReference type="SAM" id="SignalP"/>
    </source>
</evidence>
<name>A0AAN4RL92_9ENTE</name>
<protein>
    <submittedName>
        <fullName evidence="4">Glycine betaine/carnitine/choline ABC transporter substrate-binding protein</fullName>
    </submittedName>
</protein>
<keyword evidence="6" id="KW-1185">Reference proteome</keyword>
<evidence type="ECO:0000313" key="6">
    <source>
        <dbReference type="Proteomes" id="UP000886607"/>
    </source>
</evidence>
<evidence type="ECO:0000313" key="3">
    <source>
        <dbReference type="EMBL" id="GEQ49519.1"/>
    </source>
</evidence>